<reference evidence="5 6" key="1">
    <citation type="submission" date="2018-05" db="EMBL/GenBank/DDBJ databases">
        <title>Pedobacter paludis sp. nov., isolated from wetland soil.</title>
        <authorList>
            <person name="Zhang Y."/>
            <person name="Wang G."/>
        </authorList>
    </citation>
    <scope>NUCLEOTIDE SEQUENCE [LARGE SCALE GENOMIC DNA]</scope>
    <source>
        <strain evidence="5 6">KCTC22721</strain>
    </source>
</reference>
<feature type="modified residue" description="4-aspartylphosphate" evidence="2">
    <location>
        <position position="56"/>
    </location>
</feature>
<comment type="caution">
    <text evidence="5">The sequence shown here is derived from an EMBL/GenBank/DDBJ whole genome shotgun (WGS) entry which is preliminary data.</text>
</comment>
<accession>A0A317EIG1</accession>
<dbReference type="AlphaFoldDB" id="A0A317EIG1"/>
<proteinExistence type="predicted"/>
<dbReference type="OrthoDB" id="9787344at2"/>
<keyword evidence="2" id="KW-0597">Phosphoprotein</keyword>
<feature type="domain" description="HTH LytTR-type" evidence="4">
    <location>
        <begin position="136"/>
        <end position="203"/>
    </location>
</feature>
<dbReference type="Proteomes" id="UP000245379">
    <property type="component" value="Unassembled WGS sequence"/>
</dbReference>
<dbReference type="EMBL" id="QGNZ01000004">
    <property type="protein sequence ID" value="PWS26135.1"/>
    <property type="molecule type" value="Genomic_DNA"/>
</dbReference>
<evidence type="ECO:0000313" key="5">
    <source>
        <dbReference type="EMBL" id="PWS26135.1"/>
    </source>
</evidence>
<dbReference type="PROSITE" id="PS50110">
    <property type="entry name" value="RESPONSE_REGULATORY"/>
    <property type="match status" value="1"/>
</dbReference>
<dbReference type="Gene3D" id="3.40.50.2300">
    <property type="match status" value="1"/>
</dbReference>
<dbReference type="GO" id="GO:0000976">
    <property type="term" value="F:transcription cis-regulatory region binding"/>
    <property type="evidence" value="ECO:0007669"/>
    <property type="project" value="TreeGrafter"/>
</dbReference>
<dbReference type="GO" id="GO:0005829">
    <property type="term" value="C:cytosol"/>
    <property type="evidence" value="ECO:0007669"/>
    <property type="project" value="TreeGrafter"/>
</dbReference>
<dbReference type="PANTHER" id="PTHR48111">
    <property type="entry name" value="REGULATOR OF RPOS"/>
    <property type="match status" value="1"/>
</dbReference>
<sequence>MNTYNCIIIEDEPLAAEILKEYIADVPFLKLIAVYENAIEALVAIQNDDIDVMFLDINLPKLKGMDFVKTLTHPPRVIITTAYHEYALEGYALNVVDYLLKPIEFNRFLQAVNKLKIYQGILPEDGSFTALEQEYIFVNVAKKKIKIYLADILYIESLKEYVKIFTQESSWTTKLQLGQIEAQIPKHLFLRIHRSFIVAKAKIGAYSSTEVEINGKKIPIGRSYKNIIIKDL</sequence>
<dbReference type="InterPro" id="IPR039420">
    <property type="entry name" value="WalR-like"/>
</dbReference>
<evidence type="ECO:0000313" key="6">
    <source>
        <dbReference type="Proteomes" id="UP000245379"/>
    </source>
</evidence>
<keyword evidence="6" id="KW-1185">Reference proteome</keyword>
<dbReference type="GO" id="GO:0006355">
    <property type="term" value="P:regulation of DNA-templated transcription"/>
    <property type="evidence" value="ECO:0007669"/>
    <property type="project" value="TreeGrafter"/>
</dbReference>
<organism evidence="5 6">
    <name type="scientific">Pedobacter yonginense</name>
    <dbReference type="NCBI Taxonomy" id="651869"/>
    <lineage>
        <taxon>Bacteria</taxon>
        <taxon>Pseudomonadati</taxon>
        <taxon>Bacteroidota</taxon>
        <taxon>Sphingobacteriia</taxon>
        <taxon>Sphingobacteriales</taxon>
        <taxon>Sphingobacteriaceae</taxon>
        <taxon>Pedobacter</taxon>
    </lineage>
</organism>
<name>A0A317EIG1_9SPHI</name>
<dbReference type="SMART" id="SM00850">
    <property type="entry name" value="LytTR"/>
    <property type="match status" value="1"/>
</dbReference>
<protein>
    <submittedName>
        <fullName evidence="5">DNA-binding response regulator</fullName>
    </submittedName>
</protein>
<dbReference type="Gene3D" id="2.40.50.1020">
    <property type="entry name" value="LytTr DNA-binding domain"/>
    <property type="match status" value="1"/>
</dbReference>
<dbReference type="PANTHER" id="PTHR48111:SF17">
    <property type="entry name" value="TRANSCRIPTIONAL REGULATORY PROTEIN YPDB"/>
    <property type="match status" value="1"/>
</dbReference>
<dbReference type="SMART" id="SM00448">
    <property type="entry name" value="REC"/>
    <property type="match status" value="1"/>
</dbReference>
<evidence type="ECO:0000256" key="1">
    <source>
        <dbReference type="ARBA" id="ARBA00023125"/>
    </source>
</evidence>
<dbReference type="SUPFAM" id="SSF52172">
    <property type="entry name" value="CheY-like"/>
    <property type="match status" value="1"/>
</dbReference>
<evidence type="ECO:0000259" key="4">
    <source>
        <dbReference type="PROSITE" id="PS50930"/>
    </source>
</evidence>
<gene>
    <name evidence="5" type="ORF">DHW03_15170</name>
</gene>
<dbReference type="PROSITE" id="PS50930">
    <property type="entry name" value="HTH_LYTTR"/>
    <property type="match status" value="1"/>
</dbReference>
<keyword evidence="1 5" id="KW-0238">DNA-binding</keyword>
<dbReference type="GO" id="GO:0000156">
    <property type="term" value="F:phosphorelay response regulator activity"/>
    <property type="evidence" value="ECO:0007669"/>
    <property type="project" value="TreeGrafter"/>
</dbReference>
<dbReference type="InterPro" id="IPR007492">
    <property type="entry name" value="LytTR_DNA-bd_dom"/>
</dbReference>
<dbReference type="RefSeq" id="WP_109926700.1">
    <property type="nucleotide sequence ID" value="NZ_QGNZ01000004.1"/>
</dbReference>
<dbReference type="InterPro" id="IPR011006">
    <property type="entry name" value="CheY-like_superfamily"/>
</dbReference>
<evidence type="ECO:0000259" key="3">
    <source>
        <dbReference type="PROSITE" id="PS50110"/>
    </source>
</evidence>
<dbReference type="Pfam" id="PF04397">
    <property type="entry name" value="LytTR"/>
    <property type="match status" value="1"/>
</dbReference>
<dbReference type="Pfam" id="PF00072">
    <property type="entry name" value="Response_reg"/>
    <property type="match status" value="1"/>
</dbReference>
<evidence type="ECO:0000256" key="2">
    <source>
        <dbReference type="PROSITE-ProRule" id="PRU00169"/>
    </source>
</evidence>
<feature type="domain" description="Response regulatory" evidence="3">
    <location>
        <begin position="5"/>
        <end position="116"/>
    </location>
</feature>
<dbReference type="GO" id="GO:0032993">
    <property type="term" value="C:protein-DNA complex"/>
    <property type="evidence" value="ECO:0007669"/>
    <property type="project" value="TreeGrafter"/>
</dbReference>
<dbReference type="InterPro" id="IPR001789">
    <property type="entry name" value="Sig_transdc_resp-reg_receiver"/>
</dbReference>